<protein>
    <submittedName>
        <fullName evidence="1">Uncharacterized protein</fullName>
    </submittedName>
</protein>
<evidence type="ECO:0000313" key="2">
    <source>
        <dbReference type="Proteomes" id="UP000035963"/>
    </source>
</evidence>
<gene>
    <name evidence="1" type="ORF">EOS_41605</name>
</gene>
<dbReference type="AlphaFoldDB" id="A0A0J1CIQ8"/>
<organism evidence="1 2">
    <name type="scientific">Caballeronia mineralivorans PML1(12)</name>
    <dbReference type="NCBI Taxonomy" id="908627"/>
    <lineage>
        <taxon>Bacteria</taxon>
        <taxon>Pseudomonadati</taxon>
        <taxon>Pseudomonadota</taxon>
        <taxon>Betaproteobacteria</taxon>
        <taxon>Burkholderiales</taxon>
        <taxon>Burkholderiaceae</taxon>
        <taxon>Caballeronia</taxon>
    </lineage>
</organism>
<comment type="caution">
    <text evidence="1">The sequence shown here is derived from an EMBL/GenBank/DDBJ whole genome shotgun (WGS) entry which is preliminary data.</text>
</comment>
<proteinExistence type="predicted"/>
<dbReference type="PATRIC" id="fig|908627.4.peg.9348"/>
<accession>A0A0J1CIQ8</accession>
<reference evidence="1 2" key="1">
    <citation type="journal article" date="2015" name="Genome Announc.">
        <title>Draft Genome Sequence of Burkholderia sp. Strain PML1(12), an Ectomycorrhizosphere-Inhabiting Bacterium with Effective Mineral-Weathering Ability.</title>
        <authorList>
            <person name="Uroz S."/>
            <person name="Oger P."/>
        </authorList>
    </citation>
    <scope>NUCLEOTIDE SEQUENCE [LARGE SCALE GENOMIC DNA]</scope>
    <source>
        <strain evidence="2">PML1(12)</strain>
    </source>
</reference>
<evidence type="ECO:0000313" key="1">
    <source>
        <dbReference type="EMBL" id="KLU20361.1"/>
    </source>
</evidence>
<dbReference type="EMBL" id="AEJF01000258">
    <property type="protein sequence ID" value="KLU20361.1"/>
    <property type="molecule type" value="Genomic_DNA"/>
</dbReference>
<name>A0A0J1CIQ8_9BURK</name>
<dbReference type="Proteomes" id="UP000035963">
    <property type="component" value="Unassembled WGS sequence"/>
</dbReference>
<sequence length="93" mass="9941">MRSQLPAAERLTVDFVEVQLVEKLEKPLIFQWGAGGAEQPPSVFKGFDAAVLIDLRNAIISANSAGCLSARYEKILTACLSVERVASAACSMA</sequence>
<keyword evidence="2" id="KW-1185">Reference proteome</keyword>